<feature type="domain" description="Poly(A) RNA polymerase mitochondrial-like central palm" evidence="5">
    <location>
        <begin position="202"/>
        <end position="290"/>
    </location>
</feature>
<dbReference type="GO" id="GO:0043634">
    <property type="term" value="P:polyadenylation-dependent ncRNA catabolic process"/>
    <property type="evidence" value="ECO:0007669"/>
    <property type="project" value="TreeGrafter"/>
</dbReference>
<dbReference type="GO" id="GO:0031499">
    <property type="term" value="C:TRAMP complex"/>
    <property type="evidence" value="ECO:0007669"/>
    <property type="project" value="TreeGrafter"/>
</dbReference>
<evidence type="ECO:0000259" key="5">
    <source>
        <dbReference type="Pfam" id="PF22600"/>
    </source>
</evidence>
<feature type="non-terminal residue" evidence="6">
    <location>
        <position position="1"/>
    </location>
</feature>
<dbReference type="InterPro" id="IPR054708">
    <property type="entry name" value="MTPAP-like_central"/>
</dbReference>
<feature type="region of interest" description="Disordered" evidence="3">
    <location>
        <begin position="649"/>
        <end position="683"/>
    </location>
</feature>
<dbReference type="Pfam" id="PF03828">
    <property type="entry name" value="PAP_assoc"/>
    <property type="match status" value="1"/>
</dbReference>
<keyword evidence="2" id="KW-0460">Magnesium</keyword>
<sequence>ERTERERRREWARMEIEKERMRRVEEGMWGSLTESTWFQSLTNPYTARYLVVCPYTKVGCEEVLMREDIEAHMRVCKWKTKDVVEHGESNEASGDLICSYSVLGCTYCAPRKEMMEHLQRCTYIGGGREKEEGDRKHWRRVVVEEMEVERERRREDESSVGGGRKIHRLLQGQVKMCLTALSSQVVSFADVKRRKSLDLLPARQQALRMVCSLVDGVWGDQAQAMLYGSCATGLDSEYSDVDVVVCFEKWGKKGGAGGKVKMLAAVMSELPWCMVRVAVENGRVPVLKATALVMRDGEGVGDYRRRKGGDAEVEIPLDISIDGPGHSGISSTSFTRILNRRLPSLRPMVLVLKEVLRRKGLNDPFEGGMGSYGLVLMVTFLLLKQRRLLNRQEEDKSRTASGDHTSPSGHHHHHGSHHHHSSQHHHNQHHNHSPGGPGHKKSMAKPQYQSTFGISAGKTILRQAGLGGEGEGAAMEGSKWEEDDEDDPLFGFTFYIQNTEFESDESDDSSSSGSSDSSAGGTDSEVPPPPPSASSRLLLGQLLLDFFQLFGEEFDVEREGFSVRGGGFTFPLHAEPPHPLCNDPLIIEDPLNATNNVGRNCWRVNMVKEVLGGMIGLTKERIARWGRAAGGGREDDILEILMSIDVNVGEKRGKREEEEQEEEQDEKNKGGGKEKSRHREDLL</sequence>
<organism evidence="6 7">
    <name type="scientific">Triparma retinervis</name>
    <dbReference type="NCBI Taxonomy" id="2557542"/>
    <lineage>
        <taxon>Eukaryota</taxon>
        <taxon>Sar</taxon>
        <taxon>Stramenopiles</taxon>
        <taxon>Ochrophyta</taxon>
        <taxon>Bolidophyceae</taxon>
        <taxon>Parmales</taxon>
        <taxon>Triparmaceae</taxon>
        <taxon>Triparma</taxon>
    </lineage>
</organism>
<keyword evidence="7" id="KW-1185">Reference proteome</keyword>
<dbReference type="PANTHER" id="PTHR23092:SF15">
    <property type="entry name" value="INACTIVE NON-CANONICAL POLY(A) RNA POLYMERASE PROTEIN TRF4-2-RELATED"/>
    <property type="match status" value="1"/>
</dbReference>
<dbReference type="OrthoDB" id="273917at2759"/>
<evidence type="ECO:0000313" key="7">
    <source>
        <dbReference type="Proteomes" id="UP001165082"/>
    </source>
</evidence>
<dbReference type="PANTHER" id="PTHR23092">
    <property type="entry name" value="POLY(A) RNA POLYMERASE"/>
    <property type="match status" value="1"/>
</dbReference>
<dbReference type="AlphaFoldDB" id="A0A9W7DVJ5"/>
<dbReference type="Gene3D" id="3.30.460.10">
    <property type="entry name" value="Beta Polymerase, domain 2"/>
    <property type="match status" value="1"/>
</dbReference>
<dbReference type="SUPFAM" id="SSF81301">
    <property type="entry name" value="Nucleotidyltransferase"/>
    <property type="match status" value="1"/>
</dbReference>
<evidence type="ECO:0000259" key="4">
    <source>
        <dbReference type="Pfam" id="PF03828"/>
    </source>
</evidence>
<evidence type="ECO:0000313" key="6">
    <source>
        <dbReference type="EMBL" id="GMH52273.1"/>
    </source>
</evidence>
<dbReference type="GO" id="GO:1990817">
    <property type="term" value="F:poly(A) RNA polymerase activity"/>
    <property type="evidence" value="ECO:0007669"/>
    <property type="project" value="InterPro"/>
</dbReference>
<protein>
    <recommendedName>
        <fullName evidence="8">Polymerase nucleotidyl transferase domain-containing protein</fullName>
    </recommendedName>
</protein>
<dbReference type="GO" id="GO:0003729">
    <property type="term" value="F:mRNA binding"/>
    <property type="evidence" value="ECO:0007669"/>
    <property type="project" value="TreeGrafter"/>
</dbReference>
<feature type="domain" description="PAP-associated" evidence="4">
    <location>
        <begin position="539"/>
        <end position="595"/>
    </location>
</feature>
<comment type="caution">
    <text evidence="6">The sequence shown here is derived from an EMBL/GenBank/DDBJ whole genome shotgun (WGS) entry which is preliminary data.</text>
</comment>
<name>A0A9W7DVJ5_9STRA</name>
<evidence type="ECO:0000256" key="3">
    <source>
        <dbReference type="SAM" id="MobiDB-lite"/>
    </source>
</evidence>
<dbReference type="Gene3D" id="1.10.1410.10">
    <property type="match status" value="1"/>
</dbReference>
<dbReference type="GO" id="GO:0005730">
    <property type="term" value="C:nucleolus"/>
    <property type="evidence" value="ECO:0007669"/>
    <property type="project" value="TreeGrafter"/>
</dbReference>
<evidence type="ECO:0000256" key="1">
    <source>
        <dbReference type="ARBA" id="ARBA00022723"/>
    </source>
</evidence>
<evidence type="ECO:0000256" key="2">
    <source>
        <dbReference type="ARBA" id="ARBA00022842"/>
    </source>
</evidence>
<dbReference type="Pfam" id="PF22600">
    <property type="entry name" value="MTPAP-like_central"/>
    <property type="match status" value="1"/>
</dbReference>
<dbReference type="InterPro" id="IPR002058">
    <property type="entry name" value="PAP_assoc"/>
</dbReference>
<reference evidence="6" key="1">
    <citation type="submission" date="2022-07" db="EMBL/GenBank/DDBJ databases">
        <title>Genome analysis of Parmales, a sister group of diatoms, reveals the evolutionary specialization of diatoms from phago-mixotrophs to photoautotrophs.</title>
        <authorList>
            <person name="Ban H."/>
            <person name="Sato S."/>
            <person name="Yoshikawa S."/>
            <person name="Kazumasa Y."/>
            <person name="Nakamura Y."/>
            <person name="Ichinomiya M."/>
            <person name="Saitoh K."/>
            <person name="Sato N."/>
            <person name="Blanc-Mathieu R."/>
            <person name="Endo H."/>
            <person name="Kuwata A."/>
            <person name="Ogata H."/>
        </authorList>
    </citation>
    <scope>NUCLEOTIDE SEQUENCE</scope>
</reference>
<dbReference type="EMBL" id="BRXZ01002015">
    <property type="protein sequence ID" value="GMH52273.1"/>
    <property type="molecule type" value="Genomic_DNA"/>
</dbReference>
<feature type="compositionally biased region" description="Basic residues" evidence="3">
    <location>
        <begin position="409"/>
        <end position="443"/>
    </location>
</feature>
<keyword evidence="1" id="KW-0479">Metal-binding</keyword>
<dbReference type="GO" id="GO:0046872">
    <property type="term" value="F:metal ion binding"/>
    <property type="evidence" value="ECO:0007669"/>
    <property type="project" value="UniProtKB-KW"/>
</dbReference>
<proteinExistence type="predicted"/>
<accession>A0A9W7DVJ5</accession>
<feature type="compositionally biased region" description="Basic and acidic residues" evidence="3">
    <location>
        <begin position="666"/>
        <end position="683"/>
    </location>
</feature>
<feature type="compositionally biased region" description="Low complexity" evidence="3">
    <location>
        <begin position="509"/>
        <end position="525"/>
    </location>
</feature>
<dbReference type="SUPFAM" id="SSF81631">
    <property type="entry name" value="PAP/OAS1 substrate-binding domain"/>
    <property type="match status" value="1"/>
</dbReference>
<gene>
    <name evidence="6" type="ORF">TrRE_jg10195</name>
</gene>
<feature type="region of interest" description="Disordered" evidence="3">
    <location>
        <begin position="501"/>
        <end position="534"/>
    </location>
</feature>
<dbReference type="GO" id="GO:0031123">
    <property type="term" value="P:RNA 3'-end processing"/>
    <property type="evidence" value="ECO:0007669"/>
    <property type="project" value="TreeGrafter"/>
</dbReference>
<dbReference type="InterPro" id="IPR045862">
    <property type="entry name" value="Trf4-like"/>
</dbReference>
<feature type="region of interest" description="Disordered" evidence="3">
    <location>
        <begin position="392"/>
        <end position="446"/>
    </location>
</feature>
<dbReference type="InterPro" id="IPR043519">
    <property type="entry name" value="NT_sf"/>
</dbReference>
<evidence type="ECO:0008006" key="8">
    <source>
        <dbReference type="Google" id="ProtNLM"/>
    </source>
</evidence>
<dbReference type="Proteomes" id="UP001165082">
    <property type="component" value="Unassembled WGS sequence"/>
</dbReference>